<keyword evidence="2" id="KW-1133">Transmembrane helix</keyword>
<keyword evidence="2" id="KW-0812">Transmembrane</keyword>
<accession>A0A423U0Y5</accession>
<dbReference type="EMBL" id="QCYY01000837">
    <property type="protein sequence ID" value="ROT82361.1"/>
    <property type="molecule type" value="Genomic_DNA"/>
</dbReference>
<name>A0A423U0Y5_PENVA</name>
<keyword evidence="2" id="KW-0472">Membrane</keyword>
<feature type="transmembrane region" description="Helical" evidence="2">
    <location>
        <begin position="294"/>
        <end position="311"/>
    </location>
</feature>
<reference evidence="3 4" key="1">
    <citation type="submission" date="2018-04" db="EMBL/GenBank/DDBJ databases">
        <authorList>
            <person name="Zhang X."/>
            <person name="Yuan J."/>
            <person name="Li F."/>
            <person name="Xiang J."/>
        </authorList>
    </citation>
    <scope>NUCLEOTIDE SEQUENCE [LARGE SCALE GENOMIC DNA]</scope>
    <source>
        <tissue evidence="3">Muscle</tissue>
    </source>
</reference>
<evidence type="ECO:0000313" key="3">
    <source>
        <dbReference type="EMBL" id="ROT82361.1"/>
    </source>
</evidence>
<evidence type="ECO:0000313" key="4">
    <source>
        <dbReference type="Proteomes" id="UP000283509"/>
    </source>
</evidence>
<feature type="transmembrane region" description="Helical" evidence="2">
    <location>
        <begin position="267"/>
        <end position="288"/>
    </location>
</feature>
<dbReference type="Proteomes" id="UP000283509">
    <property type="component" value="Unassembled WGS sequence"/>
</dbReference>
<proteinExistence type="predicted"/>
<sequence length="434" mass="48447">MTALRTTRHQHQHIHVTFCALTPPSPSRSAAGDLARPEREGGRRWSSAPVPPEHASLDLYTEGLTPPTEPRCRRLGRRGSSGSAPTPEQLIHTQQGLSTATPRQEDRHSKTAAADHTRALGLVTTQRASEHRPRTGHTQDALLSLFSGFASRAFSRPRLPSVPAARHRTGQRASAAEIAFRAPRSSSPSPRPSFIHFSVALFTPVSSPPRLLLFPPRLQRPGWREDPPGGVNHLQVPGHVVQRPLLLRSRHRRRSARDRRDGTARRLCHSLLISLPLFLSTFFLVYFLPCLRSFISAFLPFSLPPCILPFLPPLLLYLPFFPPFISLLLLTTFPFFPPPFLPSTLPPSFPPFPFLPPFLPPSPCLLLFLPTIFLPSFLPTIFLPSLFPLSFLLPSLSLPPFFPLSPLSSFLFSFPLSSPFPSSITSFHSYYRRP</sequence>
<keyword evidence="4" id="KW-1185">Reference proteome</keyword>
<feature type="compositionally biased region" description="Basic and acidic residues" evidence="1">
    <location>
        <begin position="103"/>
        <end position="113"/>
    </location>
</feature>
<evidence type="ECO:0000256" key="2">
    <source>
        <dbReference type="SAM" id="Phobius"/>
    </source>
</evidence>
<organism evidence="3 4">
    <name type="scientific">Penaeus vannamei</name>
    <name type="common">Whiteleg shrimp</name>
    <name type="synonym">Litopenaeus vannamei</name>
    <dbReference type="NCBI Taxonomy" id="6689"/>
    <lineage>
        <taxon>Eukaryota</taxon>
        <taxon>Metazoa</taxon>
        <taxon>Ecdysozoa</taxon>
        <taxon>Arthropoda</taxon>
        <taxon>Crustacea</taxon>
        <taxon>Multicrustacea</taxon>
        <taxon>Malacostraca</taxon>
        <taxon>Eumalacostraca</taxon>
        <taxon>Eucarida</taxon>
        <taxon>Decapoda</taxon>
        <taxon>Dendrobranchiata</taxon>
        <taxon>Penaeoidea</taxon>
        <taxon>Penaeidae</taxon>
        <taxon>Penaeus</taxon>
    </lineage>
</organism>
<reference evidence="3 4" key="2">
    <citation type="submission" date="2019-01" db="EMBL/GenBank/DDBJ databases">
        <title>The decoding of complex shrimp genome reveals the adaptation for benthos swimmer, frequently molting mechanism and breeding impact on genome.</title>
        <authorList>
            <person name="Sun Y."/>
            <person name="Gao Y."/>
            <person name="Yu Y."/>
        </authorList>
    </citation>
    <scope>NUCLEOTIDE SEQUENCE [LARGE SCALE GENOMIC DNA]</scope>
    <source>
        <tissue evidence="3">Muscle</tissue>
    </source>
</reference>
<protein>
    <submittedName>
        <fullName evidence="3">Uncharacterized protein</fullName>
    </submittedName>
</protein>
<feature type="compositionally biased region" description="Polar residues" evidence="1">
    <location>
        <begin position="91"/>
        <end position="102"/>
    </location>
</feature>
<dbReference type="AlphaFoldDB" id="A0A423U0Y5"/>
<gene>
    <name evidence="3" type="ORF">C7M84_024473</name>
</gene>
<evidence type="ECO:0000256" key="1">
    <source>
        <dbReference type="SAM" id="MobiDB-lite"/>
    </source>
</evidence>
<feature type="region of interest" description="Disordered" evidence="1">
    <location>
        <begin position="21"/>
        <end position="113"/>
    </location>
</feature>
<comment type="caution">
    <text evidence="3">The sequence shown here is derived from an EMBL/GenBank/DDBJ whole genome shotgun (WGS) entry which is preliminary data.</text>
</comment>
<feature type="transmembrane region" description="Helical" evidence="2">
    <location>
        <begin position="318"/>
        <end position="337"/>
    </location>
</feature>